<keyword evidence="8" id="KW-1185">Reference proteome</keyword>
<evidence type="ECO:0000256" key="3">
    <source>
        <dbReference type="ARBA" id="ARBA00023004"/>
    </source>
</evidence>
<feature type="signal peptide" evidence="5">
    <location>
        <begin position="1"/>
        <end position="24"/>
    </location>
</feature>
<dbReference type="RefSeq" id="WP_094551518.1">
    <property type="nucleotide sequence ID" value="NZ_MQWB01000010.1"/>
</dbReference>
<dbReference type="EMBL" id="MQWB01000010">
    <property type="protein sequence ID" value="OZC01416.1"/>
    <property type="molecule type" value="Genomic_DNA"/>
</dbReference>
<keyword evidence="1 4" id="KW-0349">Heme</keyword>
<keyword evidence="5" id="KW-0732">Signal</keyword>
<proteinExistence type="predicted"/>
<gene>
    <name evidence="7" type="ORF">BSZ36_17180</name>
</gene>
<dbReference type="GO" id="GO:0020037">
    <property type="term" value="F:heme binding"/>
    <property type="evidence" value="ECO:0007669"/>
    <property type="project" value="InterPro"/>
</dbReference>
<reference evidence="7 8" key="1">
    <citation type="submission" date="2016-11" db="EMBL/GenBank/DDBJ databases">
        <title>Study of marine rhodopsin-containing bacteria.</title>
        <authorList>
            <person name="Yoshizawa S."/>
            <person name="Kumagai Y."/>
            <person name="Kogure K."/>
        </authorList>
    </citation>
    <scope>NUCLEOTIDE SEQUENCE [LARGE SCALE GENOMIC DNA]</scope>
    <source>
        <strain evidence="7 8">SG-29</strain>
    </source>
</reference>
<organism evidence="7 8">
    <name type="scientific">Rubricoccus marinus</name>
    <dbReference type="NCBI Taxonomy" id="716817"/>
    <lineage>
        <taxon>Bacteria</taxon>
        <taxon>Pseudomonadati</taxon>
        <taxon>Rhodothermota</taxon>
        <taxon>Rhodothermia</taxon>
        <taxon>Rhodothermales</taxon>
        <taxon>Rubricoccaceae</taxon>
        <taxon>Rubricoccus</taxon>
    </lineage>
</organism>
<dbReference type="InParanoid" id="A0A259TUP3"/>
<evidence type="ECO:0000256" key="2">
    <source>
        <dbReference type="ARBA" id="ARBA00022723"/>
    </source>
</evidence>
<dbReference type="Proteomes" id="UP000216446">
    <property type="component" value="Unassembled WGS sequence"/>
</dbReference>
<evidence type="ECO:0000313" key="7">
    <source>
        <dbReference type="EMBL" id="OZC01416.1"/>
    </source>
</evidence>
<sequence length="204" mass="22249">MITRASLIFLGALAAILMSFTALAVLPAAQLATIEPTPGTEEYYGPTRRGREVYVREGCVYCHSQQVRPPDFGADIERGWGQRGSLPGDYVYDYPHVMGTMRTGPDLHDIASRQPSADWHHAHLYNPRSVSPGSVMAPYPWLYRVVEVRGDGPDNAVPLPPEYAPGEGFAVIPTEEAEDLFAYLMTLKLEAVDTPASDAAGATE</sequence>
<evidence type="ECO:0000256" key="5">
    <source>
        <dbReference type="SAM" id="SignalP"/>
    </source>
</evidence>
<name>A0A259TUP3_9BACT</name>
<keyword evidence="3 4" id="KW-0408">Iron</keyword>
<feature type="domain" description="Cytochrome c" evidence="6">
    <location>
        <begin position="45"/>
        <end position="188"/>
    </location>
</feature>
<dbReference type="InterPro" id="IPR003468">
    <property type="entry name" value="Cyt_c_oxidase_monohaem-su/FixO"/>
</dbReference>
<dbReference type="Gene3D" id="1.10.760.10">
    <property type="entry name" value="Cytochrome c-like domain"/>
    <property type="match status" value="1"/>
</dbReference>
<keyword evidence="2 4" id="KW-0479">Metal-binding</keyword>
<evidence type="ECO:0000259" key="6">
    <source>
        <dbReference type="PROSITE" id="PS51007"/>
    </source>
</evidence>
<accession>A0A259TUP3</accession>
<dbReference type="Pfam" id="PF02433">
    <property type="entry name" value="FixO"/>
    <property type="match status" value="1"/>
</dbReference>
<dbReference type="SUPFAM" id="SSF46626">
    <property type="entry name" value="Cytochrome c"/>
    <property type="match status" value="1"/>
</dbReference>
<dbReference type="InterPro" id="IPR009056">
    <property type="entry name" value="Cyt_c-like_dom"/>
</dbReference>
<dbReference type="OrthoDB" id="9811395at2"/>
<comment type="caution">
    <text evidence="7">The sequence shown here is derived from an EMBL/GenBank/DDBJ whole genome shotgun (WGS) entry which is preliminary data.</text>
</comment>
<dbReference type="InterPro" id="IPR036909">
    <property type="entry name" value="Cyt_c-like_dom_sf"/>
</dbReference>
<dbReference type="GO" id="GO:0009055">
    <property type="term" value="F:electron transfer activity"/>
    <property type="evidence" value="ECO:0007669"/>
    <property type="project" value="InterPro"/>
</dbReference>
<feature type="chain" id="PRO_5012492071" evidence="5">
    <location>
        <begin position="25"/>
        <end position="204"/>
    </location>
</feature>
<protein>
    <submittedName>
        <fullName evidence="7">Cytochrome-c oxidase</fullName>
    </submittedName>
</protein>
<evidence type="ECO:0000256" key="4">
    <source>
        <dbReference type="PROSITE-ProRule" id="PRU00433"/>
    </source>
</evidence>
<dbReference type="AlphaFoldDB" id="A0A259TUP3"/>
<dbReference type="PROSITE" id="PS51007">
    <property type="entry name" value="CYTC"/>
    <property type="match status" value="1"/>
</dbReference>
<evidence type="ECO:0000256" key="1">
    <source>
        <dbReference type="ARBA" id="ARBA00022617"/>
    </source>
</evidence>
<dbReference type="GO" id="GO:0046872">
    <property type="term" value="F:metal ion binding"/>
    <property type="evidence" value="ECO:0007669"/>
    <property type="project" value="UniProtKB-KW"/>
</dbReference>
<evidence type="ECO:0000313" key="8">
    <source>
        <dbReference type="Proteomes" id="UP000216446"/>
    </source>
</evidence>